<keyword evidence="8" id="KW-0574">Periplasm</keyword>
<dbReference type="KEGG" id="sulg:FJR48_08345"/>
<dbReference type="PROSITE" id="PS51257">
    <property type="entry name" value="PROKAR_LIPOPROTEIN"/>
    <property type="match status" value="1"/>
</dbReference>
<dbReference type="RefSeq" id="WP_152307687.1">
    <property type="nucleotide sequence ID" value="NZ_CP043617.1"/>
</dbReference>
<keyword evidence="6" id="KW-0479">Metal-binding</keyword>
<keyword evidence="4" id="KW-0813">Transport</keyword>
<reference evidence="13 14" key="1">
    <citation type="submission" date="2019-09" db="EMBL/GenBank/DDBJ databases">
        <title>Sulfurimonas gotlandica sp. nov., a chemoautotrophic and psychrotolerant epsilonproteobacterium isolated from a pelagic redoxcline, and an emended description of the genus Sulfurimonas.</title>
        <authorList>
            <person name="Wang S."/>
            <person name="Jiang L."/>
            <person name="Shao S."/>
        </authorList>
    </citation>
    <scope>NUCLEOTIDE SEQUENCE [LARGE SCALE GENOMIC DNA]</scope>
    <source>
        <strain evidence="13 14">GYSZ_1</strain>
    </source>
</reference>
<sequence>MKIMSKITIGLFTATLLFVGCNDSATPASGNKVAPTVTEKSLGLRKTDLYSEKAETQGDKTNYSEAACGSGYKINRAFQDAPPMIPHGTEGMLPIKIGNNQCTGCHEPAVAVSMGATPIPRSHYTNFRPTHHISADGEDFSKSVDNMKNEVSIKTEDRLQGARFNCSQCHAPQSQGKLAVANNFEPDYTQNDGANKSSWNSQADFMYGIDTIKGDGGKVTADDIANKDSAAGSLDSH</sequence>
<evidence type="ECO:0000256" key="9">
    <source>
        <dbReference type="ARBA" id="ARBA00022982"/>
    </source>
</evidence>
<dbReference type="EMBL" id="CP043617">
    <property type="protein sequence ID" value="QFR49740.1"/>
    <property type="molecule type" value="Genomic_DNA"/>
</dbReference>
<evidence type="ECO:0000256" key="2">
    <source>
        <dbReference type="ARBA" id="ARBA00007368"/>
    </source>
</evidence>
<keyword evidence="7 12" id="KW-0732">Signal</keyword>
<evidence type="ECO:0000256" key="6">
    <source>
        <dbReference type="ARBA" id="ARBA00022723"/>
    </source>
</evidence>
<comment type="subcellular location">
    <subcellularLocation>
        <location evidence="1">Periplasm</location>
    </subcellularLocation>
</comment>
<keyword evidence="9" id="KW-0249">Electron transport</keyword>
<dbReference type="InterPro" id="IPR036280">
    <property type="entry name" value="Multihaem_cyt_sf"/>
</dbReference>
<keyword evidence="14" id="KW-1185">Reference proteome</keyword>
<protein>
    <recommendedName>
        <fullName evidence="3">Periplasmic nitrate reductase, electron transfer subunit</fullName>
    </recommendedName>
    <alternativeName>
        <fullName evidence="11">Diheme cytochrome c NapB</fullName>
    </alternativeName>
</protein>
<comment type="similarity">
    <text evidence="2">Belongs to the NapB family.</text>
</comment>
<dbReference type="SUPFAM" id="SSF48695">
    <property type="entry name" value="Multiheme cytochromes"/>
    <property type="match status" value="1"/>
</dbReference>
<keyword evidence="5" id="KW-0349">Heme</keyword>
<dbReference type="Gene3D" id="1.10.1130.10">
    <property type="entry name" value="Flavocytochrome C3, Chain A"/>
    <property type="match status" value="1"/>
</dbReference>
<dbReference type="OrthoDB" id="13290at2"/>
<dbReference type="InterPro" id="IPR005591">
    <property type="entry name" value="NapB"/>
</dbReference>
<evidence type="ECO:0000256" key="5">
    <source>
        <dbReference type="ARBA" id="ARBA00022617"/>
    </source>
</evidence>
<dbReference type="Pfam" id="PF03892">
    <property type="entry name" value="NapB"/>
    <property type="match status" value="2"/>
</dbReference>
<evidence type="ECO:0000313" key="14">
    <source>
        <dbReference type="Proteomes" id="UP000326944"/>
    </source>
</evidence>
<feature type="signal peptide" evidence="12">
    <location>
        <begin position="1"/>
        <end position="25"/>
    </location>
</feature>
<organism evidence="13 14">
    <name type="scientific">Sulfurimonas lithotrophica</name>
    <dbReference type="NCBI Taxonomy" id="2590022"/>
    <lineage>
        <taxon>Bacteria</taxon>
        <taxon>Pseudomonadati</taxon>
        <taxon>Campylobacterota</taxon>
        <taxon>Epsilonproteobacteria</taxon>
        <taxon>Campylobacterales</taxon>
        <taxon>Sulfurimonadaceae</taxon>
        <taxon>Sulfurimonas</taxon>
    </lineage>
</organism>
<dbReference type="AlphaFoldDB" id="A0A5P8P2E1"/>
<evidence type="ECO:0000256" key="3">
    <source>
        <dbReference type="ARBA" id="ARBA00013773"/>
    </source>
</evidence>
<evidence type="ECO:0000256" key="11">
    <source>
        <dbReference type="ARBA" id="ARBA00031832"/>
    </source>
</evidence>
<keyword evidence="10" id="KW-0408">Iron</keyword>
<evidence type="ECO:0000256" key="8">
    <source>
        <dbReference type="ARBA" id="ARBA00022764"/>
    </source>
</evidence>
<evidence type="ECO:0000256" key="7">
    <source>
        <dbReference type="ARBA" id="ARBA00022729"/>
    </source>
</evidence>
<dbReference type="GO" id="GO:0042597">
    <property type="term" value="C:periplasmic space"/>
    <property type="evidence" value="ECO:0007669"/>
    <property type="project" value="UniProtKB-SubCell"/>
</dbReference>
<accession>A0A5P8P2E1</accession>
<dbReference type="Proteomes" id="UP000326944">
    <property type="component" value="Chromosome"/>
</dbReference>
<dbReference type="GO" id="GO:0009061">
    <property type="term" value="P:anaerobic respiration"/>
    <property type="evidence" value="ECO:0007669"/>
    <property type="project" value="InterPro"/>
</dbReference>
<gene>
    <name evidence="13" type="ORF">FJR48_08345</name>
</gene>
<dbReference type="PANTHER" id="PTHR38604">
    <property type="entry name" value="PERIPLASMIC NITRATE REDUCTASE, ELECTRON TRANSFER SUBUNIT"/>
    <property type="match status" value="1"/>
</dbReference>
<proteinExistence type="inferred from homology"/>
<feature type="chain" id="PRO_5024892474" description="Periplasmic nitrate reductase, electron transfer subunit" evidence="12">
    <location>
        <begin position="26"/>
        <end position="237"/>
    </location>
</feature>
<name>A0A5P8P2E1_9BACT</name>
<dbReference type="PANTHER" id="PTHR38604:SF1">
    <property type="entry name" value="PERIPLASMIC NITRATE REDUCTASE, ELECTRON TRANSFER SUBUNIT"/>
    <property type="match status" value="1"/>
</dbReference>
<evidence type="ECO:0000256" key="10">
    <source>
        <dbReference type="ARBA" id="ARBA00023004"/>
    </source>
</evidence>
<evidence type="ECO:0000256" key="12">
    <source>
        <dbReference type="SAM" id="SignalP"/>
    </source>
</evidence>
<evidence type="ECO:0000256" key="4">
    <source>
        <dbReference type="ARBA" id="ARBA00022448"/>
    </source>
</evidence>
<evidence type="ECO:0000313" key="13">
    <source>
        <dbReference type="EMBL" id="QFR49740.1"/>
    </source>
</evidence>
<evidence type="ECO:0000256" key="1">
    <source>
        <dbReference type="ARBA" id="ARBA00004418"/>
    </source>
</evidence>
<dbReference type="GO" id="GO:0046872">
    <property type="term" value="F:metal ion binding"/>
    <property type="evidence" value="ECO:0007669"/>
    <property type="project" value="UniProtKB-KW"/>
</dbReference>